<feature type="transmembrane region" description="Helical" evidence="8">
    <location>
        <begin position="156"/>
        <end position="173"/>
    </location>
</feature>
<keyword evidence="3" id="KW-1003">Cell membrane</keyword>
<evidence type="ECO:0000256" key="3">
    <source>
        <dbReference type="ARBA" id="ARBA00022475"/>
    </source>
</evidence>
<feature type="transmembrane region" description="Helical" evidence="8">
    <location>
        <begin position="83"/>
        <end position="107"/>
    </location>
</feature>
<sequence>MRMAASLKVLTFLVPCAFLVPVIITLAPDLNQVRHSEALQNIKTVFVSIFLEAVPFLLMGVFLSSLMQWFVSEEMVRRLTPKHPVGGVLAAGLLGIIFPICECGMIPVVRRLMHKGMPVYIAITFILSGPVVNPIVFTATLLAFPNHPEITIARMGLAFAVASAVGGLVYLFVKRNPLRGPKIAAAEVKTHPGFKMALSPDHDSHSHTHAHDHSHGISDGHHHAHPKNWRSFFIHAGDEFVDMSKYLVIGALITACIQTFVSRSDLIALGNGPAASYVFMMGFAYVLSLCSTSDAFVASAFSHTFALGPLISFLVLGPMLDFKSTLMLLSTFRTRFVIGLSLAIIALVFAGSWVVNLWLWG</sequence>
<feature type="transmembrane region" description="Helical" evidence="8">
    <location>
        <begin position="295"/>
        <end position="316"/>
    </location>
</feature>
<feature type="transmembrane region" description="Helical" evidence="8">
    <location>
        <begin position="268"/>
        <end position="289"/>
    </location>
</feature>
<dbReference type="GO" id="GO:0005886">
    <property type="term" value="C:plasma membrane"/>
    <property type="evidence" value="ECO:0007669"/>
    <property type="project" value="UniProtKB-SubCell"/>
</dbReference>
<feature type="compositionally biased region" description="Basic and acidic residues" evidence="7">
    <location>
        <begin position="200"/>
        <end position="221"/>
    </location>
</feature>
<feature type="transmembrane region" description="Helical" evidence="8">
    <location>
        <begin position="336"/>
        <end position="360"/>
    </location>
</feature>
<evidence type="ECO:0000256" key="2">
    <source>
        <dbReference type="ARBA" id="ARBA00006386"/>
    </source>
</evidence>
<dbReference type="PANTHER" id="PTHR34184:SF4">
    <property type="entry name" value="UPF0718 PROTEIN YCGR"/>
    <property type="match status" value="1"/>
</dbReference>
<feature type="region of interest" description="Disordered" evidence="7">
    <location>
        <begin position="200"/>
        <end position="222"/>
    </location>
</feature>
<evidence type="ECO:0000256" key="5">
    <source>
        <dbReference type="ARBA" id="ARBA00022989"/>
    </source>
</evidence>
<evidence type="ECO:0000256" key="4">
    <source>
        <dbReference type="ARBA" id="ARBA00022692"/>
    </source>
</evidence>
<dbReference type="PANTHER" id="PTHR34184">
    <property type="entry name" value="UPF0718 PROTEIN YCGR"/>
    <property type="match status" value="1"/>
</dbReference>
<keyword evidence="6 8" id="KW-0472">Membrane</keyword>
<comment type="subcellular location">
    <subcellularLocation>
        <location evidence="1">Cell membrane</location>
        <topology evidence="1">Multi-pass membrane protein</topology>
    </subcellularLocation>
</comment>
<dbReference type="InterPro" id="IPR052923">
    <property type="entry name" value="UPF0718"/>
</dbReference>
<proteinExistence type="inferred from homology"/>
<dbReference type="AlphaFoldDB" id="A0AAU8NFH6"/>
<feature type="transmembrane region" description="Helical" evidence="8">
    <location>
        <begin position="119"/>
        <end position="144"/>
    </location>
</feature>
<protein>
    <submittedName>
        <fullName evidence="9">Permease</fullName>
    </submittedName>
</protein>
<evidence type="ECO:0000313" key="9">
    <source>
        <dbReference type="EMBL" id="XCP97050.1"/>
    </source>
</evidence>
<name>A0AAU8NFH6_9BACL</name>
<evidence type="ECO:0000256" key="8">
    <source>
        <dbReference type="SAM" id="Phobius"/>
    </source>
</evidence>
<dbReference type="InterPro" id="IPR005524">
    <property type="entry name" value="DUF318"/>
</dbReference>
<keyword evidence="4 8" id="KW-0812">Transmembrane</keyword>
<dbReference type="EMBL" id="CP159992">
    <property type="protein sequence ID" value="XCP97050.1"/>
    <property type="molecule type" value="Genomic_DNA"/>
</dbReference>
<organism evidence="9">
    <name type="scientific">Paenibacillus sp. AN1007</name>
    <dbReference type="NCBI Taxonomy" id="3151385"/>
    <lineage>
        <taxon>Bacteria</taxon>
        <taxon>Bacillati</taxon>
        <taxon>Bacillota</taxon>
        <taxon>Bacilli</taxon>
        <taxon>Bacillales</taxon>
        <taxon>Paenibacillaceae</taxon>
        <taxon>Paenibacillus</taxon>
    </lineage>
</organism>
<feature type="transmembrane region" description="Helical" evidence="8">
    <location>
        <begin position="243"/>
        <end position="261"/>
    </location>
</feature>
<evidence type="ECO:0000256" key="6">
    <source>
        <dbReference type="ARBA" id="ARBA00023136"/>
    </source>
</evidence>
<gene>
    <name evidence="9" type="ORF">ABXS70_10255</name>
</gene>
<accession>A0AAU8NFH6</accession>
<comment type="similarity">
    <text evidence="2">Belongs to the UPF0718 family.</text>
</comment>
<evidence type="ECO:0000256" key="7">
    <source>
        <dbReference type="SAM" id="MobiDB-lite"/>
    </source>
</evidence>
<evidence type="ECO:0000256" key="1">
    <source>
        <dbReference type="ARBA" id="ARBA00004651"/>
    </source>
</evidence>
<feature type="transmembrane region" description="Helical" evidence="8">
    <location>
        <begin position="49"/>
        <end position="71"/>
    </location>
</feature>
<reference evidence="9" key="1">
    <citation type="submission" date="2024-05" db="EMBL/GenBank/DDBJ databases">
        <title>Draft genome assemblies of 36 bacteria isolated from hibernating arctic ground squirrels.</title>
        <authorList>
            <person name="McKee H."/>
            <person name="Mullen L."/>
            <person name="Drown D.M."/>
            <person name="Duddleston K.N."/>
        </authorList>
    </citation>
    <scope>NUCLEOTIDE SEQUENCE</scope>
    <source>
        <strain evidence="9">AN1007</strain>
    </source>
</reference>
<dbReference type="Pfam" id="PF03773">
    <property type="entry name" value="ArsP_1"/>
    <property type="match status" value="1"/>
</dbReference>
<dbReference type="RefSeq" id="WP_366295602.1">
    <property type="nucleotide sequence ID" value="NZ_CP159992.1"/>
</dbReference>
<keyword evidence="5 8" id="KW-1133">Transmembrane helix</keyword>